<dbReference type="AlphaFoldDB" id="A0A8J7KLM3"/>
<keyword evidence="3" id="KW-1185">Reference proteome</keyword>
<dbReference type="EMBL" id="JADKPV010000004">
    <property type="protein sequence ID" value="MBF4501469.1"/>
    <property type="molecule type" value="Genomic_DNA"/>
</dbReference>
<sequence>MATKEEFLNNIANELGRPRITAPVEKPVWRHQPQHAVLQGLSQDQLVEALQAQCAVGHTSVDVVPLAQLEATLDRILDGLQADSVIAADDRRNDEFGMTTYYEQLKNKMDMHIWKEEAGEENLRFAERARVGITFSDVTLAESGTVVLFMNEQMGRGISLLPHAHIAIVPKSTIVPRMTQAAQTVRGKLKGEGKVPSCVSFISGPSKSADIEMNLVVGVHGPVEVFYIVVDDQ</sequence>
<organism evidence="2 3">
    <name type="scientific">Savagea serpentis</name>
    <dbReference type="NCBI Taxonomy" id="2785297"/>
    <lineage>
        <taxon>Bacteria</taxon>
        <taxon>Bacillati</taxon>
        <taxon>Bacillota</taxon>
        <taxon>Bacilli</taxon>
        <taxon>Bacillales</taxon>
        <taxon>Caryophanaceae</taxon>
        <taxon>Savagea</taxon>
    </lineage>
</organism>
<dbReference type="Proteomes" id="UP000622653">
    <property type="component" value="Unassembled WGS sequence"/>
</dbReference>
<accession>A0A8J7KLM3</accession>
<evidence type="ECO:0000313" key="2">
    <source>
        <dbReference type="EMBL" id="MBF4501469.1"/>
    </source>
</evidence>
<dbReference type="Pfam" id="PF02589">
    <property type="entry name" value="LUD_dom"/>
    <property type="match status" value="1"/>
</dbReference>
<dbReference type="InterPro" id="IPR003741">
    <property type="entry name" value="LUD_dom"/>
</dbReference>
<gene>
    <name evidence="2" type="ORF">IRY55_08850</name>
</gene>
<reference evidence="2" key="1">
    <citation type="submission" date="2020-11" db="EMBL/GenBank/DDBJ databases">
        <title>Multidrug resistant novel bacterium Savagea serpentis sp. nov., isolated from the scats of a vine snake (Ahaetulla nasuta).</title>
        <authorList>
            <person name="Venkata Ramana V."/>
            <person name="Vikas Patil S."/>
            <person name="Yogita Lugani V."/>
        </authorList>
    </citation>
    <scope>NUCLEOTIDE SEQUENCE</scope>
    <source>
        <strain evidence="2">SN6</strain>
    </source>
</reference>
<feature type="domain" description="LUD" evidence="1">
    <location>
        <begin position="62"/>
        <end position="230"/>
    </location>
</feature>
<name>A0A8J7KLM3_9BACL</name>
<dbReference type="PANTHER" id="PTHR43682:SF1">
    <property type="entry name" value="LACTATE UTILIZATION PROTEIN C"/>
    <property type="match status" value="1"/>
</dbReference>
<proteinExistence type="predicted"/>
<comment type="caution">
    <text evidence="2">The sequence shown here is derived from an EMBL/GenBank/DDBJ whole genome shotgun (WGS) entry which is preliminary data.</text>
</comment>
<dbReference type="Gene3D" id="3.40.50.10420">
    <property type="entry name" value="NagB/RpiA/CoA transferase-like"/>
    <property type="match status" value="1"/>
</dbReference>
<dbReference type="SUPFAM" id="SSF100950">
    <property type="entry name" value="NagB/RpiA/CoA transferase-like"/>
    <property type="match status" value="1"/>
</dbReference>
<evidence type="ECO:0000259" key="1">
    <source>
        <dbReference type="Pfam" id="PF02589"/>
    </source>
</evidence>
<dbReference type="InterPro" id="IPR037171">
    <property type="entry name" value="NagB/RpiA_transferase-like"/>
</dbReference>
<dbReference type="RefSeq" id="WP_194562951.1">
    <property type="nucleotide sequence ID" value="NZ_JADKPV010000004.1"/>
</dbReference>
<evidence type="ECO:0000313" key="3">
    <source>
        <dbReference type="Proteomes" id="UP000622653"/>
    </source>
</evidence>
<dbReference type="InterPro" id="IPR024185">
    <property type="entry name" value="FTHF_cligase-like_sf"/>
</dbReference>
<protein>
    <submittedName>
        <fullName evidence="2">Lactate utilization protein C</fullName>
    </submittedName>
</protein>
<dbReference type="PANTHER" id="PTHR43682">
    <property type="entry name" value="LACTATE UTILIZATION PROTEIN C"/>
    <property type="match status" value="1"/>
</dbReference>